<reference evidence="2 3" key="1">
    <citation type="journal article" date="2016" name="BMC Genomics">
        <title>Comparative genomics reveals Cyclospora cayetanensis possesses coccidia-like metabolism and invasion components but unique surface antigens.</title>
        <authorList>
            <person name="Liu S."/>
            <person name="Wang L."/>
            <person name="Zheng H."/>
            <person name="Xu Z."/>
            <person name="Roellig D.M."/>
            <person name="Li N."/>
            <person name="Frace M.A."/>
            <person name="Tang K."/>
            <person name="Arrowood M.J."/>
            <person name="Moss D.M."/>
            <person name="Zhang L."/>
            <person name="Feng Y."/>
            <person name="Xiao L."/>
        </authorList>
    </citation>
    <scope>NUCLEOTIDE SEQUENCE [LARGE SCALE GENOMIC DNA]</scope>
    <source>
        <strain evidence="2 3">CHN_HEN01</strain>
    </source>
</reference>
<protein>
    <submittedName>
        <fullName evidence="2">Uncharacterized protein</fullName>
    </submittedName>
</protein>
<name>A0A1D3D5S5_9EIME</name>
<dbReference type="InParanoid" id="A0A1D3D5S5"/>
<keyword evidence="3" id="KW-1185">Reference proteome</keyword>
<evidence type="ECO:0000256" key="1">
    <source>
        <dbReference type="SAM" id="MobiDB-lite"/>
    </source>
</evidence>
<evidence type="ECO:0000313" key="2">
    <source>
        <dbReference type="EMBL" id="OEH78791.1"/>
    </source>
</evidence>
<evidence type="ECO:0000313" key="3">
    <source>
        <dbReference type="Proteomes" id="UP000095192"/>
    </source>
</evidence>
<dbReference type="VEuPathDB" id="ToxoDB:cyc_09248"/>
<accession>A0A1D3D5S5</accession>
<comment type="caution">
    <text evidence="2">The sequence shown here is derived from an EMBL/GenBank/DDBJ whole genome shotgun (WGS) entry which is preliminary data.</text>
</comment>
<organism evidence="2 3">
    <name type="scientific">Cyclospora cayetanensis</name>
    <dbReference type="NCBI Taxonomy" id="88456"/>
    <lineage>
        <taxon>Eukaryota</taxon>
        <taxon>Sar</taxon>
        <taxon>Alveolata</taxon>
        <taxon>Apicomplexa</taxon>
        <taxon>Conoidasida</taxon>
        <taxon>Coccidia</taxon>
        <taxon>Eucoccidiorida</taxon>
        <taxon>Eimeriorina</taxon>
        <taxon>Eimeriidae</taxon>
        <taxon>Cyclospora</taxon>
    </lineage>
</organism>
<feature type="region of interest" description="Disordered" evidence="1">
    <location>
        <begin position="1"/>
        <end position="32"/>
    </location>
</feature>
<dbReference type="EMBL" id="JROU02000619">
    <property type="protein sequence ID" value="OEH78791.1"/>
    <property type="molecule type" value="Genomic_DNA"/>
</dbReference>
<dbReference type="AlphaFoldDB" id="A0A1D3D5S5"/>
<dbReference type="Proteomes" id="UP000095192">
    <property type="component" value="Unassembled WGS sequence"/>
</dbReference>
<gene>
    <name evidence="2" type="ORF">cyc_09248</name>
</gene>
<proteinExistence type="predicted"/>
<dbReference type="VEuPathDB" id="ToxoDB:LOC34624648"/>
<sequence length="278" mass="29164">MHVEDCLPLEPPSDPSPERRMPSPLRQEQQHGEVLAVSSPCLPAGRFALLLRLRSKQEQGLQEQHGQAPSAEAFPEKGLLATPSSADEQLCDSGGAFCAYGVDLSPEPVELALSVGSLRGHLCAAFIAHAAAWFFKAAGDLAEIRRCCLSPTQASRRRGSVEFGKRAFAAAGDAGNADAAASRSSRPLGFLESILEIPLVLREVPSHGWVTVVAEGFELHIGSLPVSDKGSFFVGSPPPLAAGGIARLYVPLTHQNAESQASMPRVCLSSVPGAAASA</sequence>